<dbReference type="SUPFAM" id="SSF48225">
    <property type="entry name" value="Seven-hairpin glycosidases"/>
    <property type="match status" value="1"/>
</dbReference>
<evidence type="ECO:0000256" key="15">
    <source>
        <dbReference type="PIRSR" id="PIRSR601382-1"/>
    </source>
</evidence>
<evidence type="ECO:0000256" key="10">
    <source>
        <dbReference type="ARBA" id="ARBA00023295"/>
    </source>
</evidence>
<dbReference type="PRINTS" id="PR00747">
    <property type="entry name" value="GLYHDRLASE47"/>
</dbReference>
<feature type="active site" description="Proton donor" evidence="15">
    <location>
        <position position="567"/>
    </location>
</feature>
<comment type="pathway">
    <text evidence="2">Protein modification; protein glycosylation.</text>
</comment>
<dbReference type="Gene3D" id="1.50.10.10">
    <property type="match status" value="1"/>
</dbReference>
<feature type="transmembrane region" description="Helical" evidence="20">
    <location>
        <begin position="31"/>
        <end position="51"/>
    </location>
</feature>
<comment type="catalytic activity">
    <reaction evidence="11">
        <text>N(4)-(alpha-D-Man-(1-&gt;2)-alpha-D-Man-(1-&gt;2)-alpha-D-Man-(1-&gt;3)-[alpha-D-Man-(1-&gt;3)-[alpha-D-Man-(1-&gt;2)-alpha-D-Man-(1-&gt;6)]-alpha-D-Man-(1-&gt;6)]-beta-D-Man-(1-&gt;4)-beta-D-GlcNAc-(1-&gt;4)-beta-D-GlcNAc)-L-asparaginyl-[protein] (N-glucan mannose isomer 8A1,2,3B1,3) + 3 H2O = N(4)-(alpha-D-Man-(1-&gt;3)-[alpha-D-Man-(1-&gt;3)-[alpha-D-Man-(1-&gt;6)]-alpha-D-Man-(1-&gt;6)]-beta-D-Man-(1-&gt;4)-beta-D-GlcNAc-(1-&gt;4)-beta-D-GlcNAc)-L-asparaginyl-[protein] (N-glucan mannose isomer 5A1,2) + 3 beta-D-mannose</text>
        <dbReference type="Rhea" id="RHEA:56028"/>
        <dbReference type="Rhea" id="RHEA-COMP:14358"/>
        <dbReference type="Rhea" id="RHEA-COMP:14367"/>
        <dbReference type="ChEBI" id="CHEBI:15377"/>
        <dbReference type="ChEBI" id="CHEBI:28563"/>
        <dbReference type="ChEBI" id="CHEBI:59087"/>
        <dbReference type="ChEBI" id="CHEBI:60628"/>
        <dbReference type="EC" id="3.2.1.113"/>
    </reaction>
</comment>
<evidence type="ECO:0000256" key="14">
    <source>
        <dbReference type="ARBA" id="ARBA00060399"/>
    </source>
</evidence>
<dbReference type="GO" id="GO:0005509">
    <property type="term" value="F:calcium ion binding"/>
    <property type="evidence" value="ECO:0007669"/>
    <property type="project" value="InterPro"/>
</dbReference>
<dbReference type="AlphaFoldDB" id="A0A8W7K882"/>
<dbReference type="RefSeq" id="XP_035782440.1">
    <property type="nucleotide sequence ID" value="XM_035926547.1"/>
</dbReference>
<comment type="subcellular location">
    <subcellularLocation>
        <location evidence="14">Endomembrane system</location>
        <topology evidence="14">Single-pass type II membrane protein</topology>
    </subcellularLocation>
</comment>
<keyword evidence="9 17" id="KW-1015">Disulfide bond</keyword>
<reference evidence="21 22" key="1">
    <citation type="journal article" date="2017" name="G3 (Bethesda)">
        <title>The Physical Genome Mapping of Anopheles albimanus Corrected Scaffold Misassemblies and Identified Interarm Rearrangements in Genus Anopheles.</title>
        <authorList>
            <person name="Artemov G.N."/>
            <person name="Peery A.N."/>
            <person name="Jiang X."/>
            <person name="Tu Z."/>
            <person name="Stegniy V.N."/>
            <person name="Sharakhova M.V."/>
            <person name="Sharakhov I.V."/>
        </authorList>
    </citation>
    <scope>NUCLEOTIDE SEQUENCE [LARGE SCALE GENOMIC DNA]</scope>
    <source>
        <strain evidence="21 22">ALBI9_A</strain>
    </source>
</reference>
<keyword evidence="5 18" id="KW-0378">Hydrolase</keyword>
<dbReference type="EC" id="3.2.1.-" evidence="18"/>
<dbReference type="GO" id="GO:0000139">
    <property type="term" value="C:Golgi membrane"/>
    <property type="evidence" value="ECO:0007669"/>
    <property type="project" value="TreeGrafter"/>
</dbReference>
<reference evidence="21" key="2">
    <citation type="submission" date="2022-08" db="UniProtKB">
        <authorList>
            <consortium name="EnsemblMetazoa"/>
        </authorList>
    </citation>
    <scope>IDENTIFICATION</scope>
    <source>
        <strain evidence="21">STECLA/ALBI9_A</strain>
    </source>
</reference>
<evidence type="ECO:0000256" key="17">
    <source>
        <dbReference type="PIRSR" id="PIRSR601382-3"/>
    </source>
</evidence>
<keyword evidence="16" id="KW-0479">Metal-binding</keyword>
<evidence type="ECO:0000256" key="8">
    <source>
        <dbReference type="ARBA" id="ARBA00023136"/>
    </source>
</evidence>
<evidence type="ECO:0000256" key="11">
    <source>
        <dbReference type="ARBA" id="ARBA00047669"/>
    </source>
</evidence>
<dbReference type="EnsemblMetazoa" id="AALB016272-RB">
    <property type="protein sequence ID" value="AALB016272-PB"/>
    <property type="gene ID" value="AALB016272"/>
</dbReference>
<evidence type="ECO:0000256" key="7">
    <source>
        <dbReference type="ARBA" id="ARBA00022968"/>
    </source>
</evidence>
<evidence type="ECO:0000256" key="19">
    <source>
        <dbReference type="SAM" id="MobiDB-lite"/>
    </source>
</evidence>
<dbReference type="PANTHER" id="PTHR11742:SF6">
    <property type="entry name" value="MANNOSYL-OLIGOSACCHARIDE ALPHA-1,2-MANNOSIDASE IA-RELATED"/>
    <property type="match status" value="1"/>
</dbReference>
<evidence type="ECO:0000256" key="3">
    <source>
        <dbReference type="ARBA" id="ARBA00007658"/>
    </source>
</evidence>
<dbReference type="GeneID" id="118461335"/>
<dbReference type="Proteomes" id="UP000069272">
    <property type="component" value="Chromosome X"/>
</dbReference>
<dbReference type="InterPro" id="IPR012341">
    <property type="entry name" value="6hp_glycosidase-like_sf"/>
</dbReference>
<comment type="cofactor">
    <cofactor evidence="1 16">
        <name>Ca(2+)</name>
        <dbReference type="ChEBI" id="CHEBI:29108"/>
    </cofactor>
</comment>
<proteinExistence type="inferred from homology"/>
<evidence type="ECO:0000313" key="22">
    <source>
        <dbReference type="Proteomes" id="UP000069272"/>
    </source>
</evidence>
<name>A0A8W7K882_ANOAL</name>
<evidence type="ECO:0000313" key="21">
    <source>
        <dbReference type="EnsemblMetazoa" id="AALB016272-PB"/>
    </source>
</evidence>
<dbReference type="GO" id="GO:0005975">
    <property type="term" value="P:carbohydrate metabolic process"/>
    <property type="evidence" value="ECO:0007669"/>
    <property type="project" value="InterPro"/>
</dbReference>
<protein>
    <recommendedName>
        <fullName evidence="18">alpha-1,2-Mannosidase</fullName>
        <ecNumber evidence="18">3.2.1.-</ecNumber>
    </recommendedName>
</protein>
<comment type="function">
    <text evidence="13">Involved in the maturation of Asn-linked oligosaccharides. Progressively trim alpha-1,2-linked mannose residues from Man(9)GlcNAc(2) to produce Man(5)GlcNAc(2).</text>
</comment>
<dbReference type="PANTHER" id="PTHR11742">
    <property type="entry name" value="MANNOSYL-OLIGOSACCHARIDE ALPHA-1,2-MANNOSIDASE-RELATED"/>
    <property type="match status" value="1"/>
</dbReference>
<dbReference type="InterPro" id="IPR050749">
    <property type="entry name" value="Glycosyl_Hydrolase_47"/>
</dbReference>
<keyword evidence="8 20" id="KW-0472">Membrane</keyword>
<keyword evidence="22" id="KW-1185">Reference proteome</keyword>
<evidence type="ECO:0000256" key="5">
    <source>
        <dbReference type="ARBA" id="ARBA00022801"/>
    </source>
</evidence>
<keyword evidence="7" id="KW-0735">Signal-anchor</keyword>
<evidence type="ECO:0000256" key="12">
    <source>
        <dbReference type="ARBA" id="ARBA00048605"/>
    </source>
</evidence>
<evidence type="ECO:0000256" key="2">
    <source>
        <dbReference type="ARBA" id="ARBA00004922"/>
    </source>
</evidence>
<evidence type="ECO:0000256" key="1">
    <source>
        <dbReference type="ARBA" id="ARBA00001913"/>
    </source>
</evidence>
<feature type="disulfide bond" evidence="17">
    <location>
        <begin position="521"/>
        <end position="553"/>
    </location>
</feature>
<comment type="catalytic activity">
    <reaction evidence="12">
        <text>N(4)-(alpha-D-Man-(1-&gt;2)-alpha-D-Man-(1-&gt;2)-alpha-D-Man-(1-&gt;3)-[alpha-D-Man-(1-&gt;2)-alpha-D-Man-(1-&gt;3)-[alpha-D-Man-(1-&gt;2)-alpha-D-Man-(1-&gt;6)]-alpha-D-Man-(1-&gt;6)]-beta-D-Man-(1-&gt;4)-beta-D-GlcNAc-(1-&gt;4)-beta-D-GlcNAc)-L-asparaginyl-[protein] (N-glucan mannose isomer 9A1,2,3B1,2,3) + 4 H2O = N(4)-(alpha-D-Man-(1-&gt;3)-[alpha-D-Man-(1-&gt;3)-[alpha-D-Man-(1-&gt;6)]-alpha-D-Man-(1-&gt;6)]-beta-D-Man-(1-&gt;4)-beta-D-GlcNAc-(1-&gt;4)-beta-D-GlcNAc)-L-asparaginyl-[protein] (N-glucan mannose isomer 5A1,2) + 4 beta-D-mannose</text>
        <dbReference type="Rhea" id="RHEA:56008"/>
        <dbReference type="Rhea" id="RHEA-COMP:14356"/>
        <dbReference type="Rhea" id="RHEA-COMP:14367"/>
        <dbReference type="ChEBI" id="CHEBI:15377"/>
        <dbReference type="ChEBI" id="CHEBI:28563"/>
        <dbReference type="ChEBI" id="CHEBI:59087"/>
        <dbReference type="ChEBI" id="CHEBI:139493"/>
        <dbReference type="EC" id="3.2.1.113"/>
    </reaction>
</comment>
<evidence type="ECO:0000256" key="9">
    <source>
        <dbReference type="ARBA" id="ARBA00023157"/>
    </source>
</evidence>
<keyword evidence="6 16" id="KW-0106">Calcium</keyword>
<feature type="compositionally biased region" description="Polar residues" evidence="19">
    <location>
        <begin position="204"/>
        <end position="227"/>
    </location>
</feature>
<comment type="similarity">
    <text evidence="3 18">Belongs to the glycosyl hydrolase 47 family.</text>
</comment>
<evidence type="ECO:0000256" key="13">
    <source>
        <dbReference type="ARBA" id="ARBA00054774"/>
    </source>
</evidence>
<evidence type="ECO:0000256" key="16">
    <source>
        <dbReference type="PIRSR" id="PIRSR601382-2"/>
    </source>
</evidence>
<evidence type="ECO:0000256" key="20">
    <source>
        <dbReference type="SAM" id="Phobius"/>
    </source>
</evidence>
<feature type="active site" evidence="15">
    <location>
        <position position="458"/>
    </location>
</feature>
<dbReference type="GO" id="GO:0005783">
    <property type="term" value="C:endoplasmic reticulum"/>
    <property type="evidence" value="ECO:0007669"/>
    <property type="project" value="TreeGrafter"/>
</dbReference>
<evidence type="ECO:0000256" key="4">
    <source>
        <dbReference type="ARBA" id="ARBA00022692"/>
    </source>
</evidence>
<dbReference type="InterPro" id="IPR001382">
    <property type="entry name" value="Glyco_hydro_47"/>
</dbReference>
<feature type="region of interest" description="Disordered" evidence="19">
    <location>
        <begin position="146"/>
        <end position="235"/>
    </location>
</feature>
<organism evidence="21 22">
    <name type="scientific">Anopheles albimanus</name>
    <name type="common">New world malaria mosquito</name>
    <dbReference type="NCBI Taxonomy" id="7167"/>
    <lineage>
        <taxon>Eukaryota</taxon>
        <taxon>Metazoa</taxon>
        <taxon>Ecdysozoa</taxon>
        <taxon>Arthropoda</taxon>
        <taxon>Hexapoda</taxon>
        <taxon>Insecta</taxon>
        <taxon>Pterygota</taxon>
        <taxon>Neoptera</taxon>
        <taxon>Endopterygota</taxon>
        <taxon>Diptera</taxon>
        <taxon>Nematocera</taxon>
        <taxon>Culicoidea</taxon>
        <taxon>Culicidae</taxon>
        <taxon>Anophelinae</taxon>
        <taxon>Anopheles</taxon>
    </lineage>
</organism>
<keyword evidence="20" id="KW-1133">Transmembrane helix</keyword>
<feature type="active site" evidence="15">
    <location>
        <position position="592"/>
    </location>
</feature>
<evidence type="ECO:0000256" key="18">
    <source>
        <dbReference type="RuleBase" id="RU361193"/>
    </source>
</evidence>
<accession>A0A8W7K882</accession>
<dbReference type="KEGG" id="aali:118461335"/>
<dbReference type="CTD" id="31957"/>
<dbReference type="Pfam" id="PF01532">
    <property type="entry name" value="Glyco_hydro_47"/>
    <property type="match status" value="1"/>
</dbReference>
<dbReference type="InterPro" id="IPR036026">
    <property type="entry name" value="Seven-hairpin_glycosidases"/>
</dbReference>
<dbReference type="FunFam" id="1.50.10.10:FF:000002">
    <property type="entry name" value="alpha-1,2-Mannosidase"/>
    <property type="match status" value="1"/>
</dbReference>
<dbReference type="GO" id="GO:0004571">
    <property type="term" value="F:mannosyl-oligosaccharide 1,2-alpha-mannosidase activity"/>
    <property type="evidence" value="ECO:0007669"/>
    <property type="project" value="UniProtKB-EC"/>
</dbReference>
<feature type="active site" description="Proton donor" evidence="15">
    <location>
        <position position="325"/>
    </location>
</feature>
<keyword evidence="4 20" id="KW-0812">Transmembrane</keyword>
<keyword evidence="10 18" id="KW-0326">Glycosidase</keyword>
<dbReference type="OrthoDB" id="8118055at2759"/>
<feature type="binding site" evidence="16">
    <location>
        <position position="678"/>
    </location>
    <ligand>
        <name>Ca(2+)</name>
        <dbReference type="ChEBI" id="CHEBI:29108"/>
    </ligand>
</feature>
<evidence type="ECO:0000256" key="6">
    <source>
        <dbReference type="ARBA" id="ARBA00022837"/>
    </source>
</evidence>
<sequence length="701" mass="78613">MLPTYQRVGGSSSSASSQLLGRRSFRSREKCLILLVLSTFGFVCLGGFFFLPDNFNADRVLKAYKQFQRAGPEIFIPPPPPAAHGRDEDIHRLDDREKLQEKIRKELPDEFLEKPDVDVGGAAAAGGGEQPGAVIVPHDEGTLGAAAAAAGKGPGGPAIEGPAGVVQPPHSAGDEKEEAEDAEAGVVGGQGQQEQQAQEPVRSGLQQPVSQRSNQHQHQQLTYNSTIGEDPDPSVREKRNKVKEMMVHAWSNYKLYAWGKNELRPLSKRGHSNSIFGSYDLGATIVDGLDTLYLMGLHREFDEARDWVERKFTLENVDADLSVFETNIRFVGGFLTCYALTGDRLFLEKARYVADKLLPAFQTPTGIPYALINVRNGMSKNYGWASGGSSILSEFGTLHLEFAYLSDITGDAVYRDRVQTIRSVLKDIEKPKGLYPNYLNPKTGKWGQQHMSLGALGDSFYEYLLKAWIQSGHEDEEAREMYDEAMQAIIQHMIRSSPSGLMYVSDMKFERLEHKMDHLACFAGGLFGLGGTSLNNQYSERYMEIGEGLTNTCHESYIRTYTRLGPESFRFNDGVEAKALKAQEKYYILRPETFESYFIMWRLTHDQKYRDWGWDAIQALEKHCRTPTGYTGLKNVYLTEPVKDDVQQSFFLAETLKYLYLLFSDDSLLPLDDWVFNTEAHPLPVKDRNPLYRQAPASSAP</sequence>